<accession>A0A7K0E1S5</accession>
<sequence length="109" mass="12265">MARFQIVVFTKAVDGRREELASWYDNQHIPDHLRVPGFVSGARHTVHKLDGPPQSPEWDFMAVYELEAEDPMTVIEEARRRLGTDDMPLSPALDMSLTLSVVATPVFSA</sequence>
<proteinExistence type="predicted"/>
<gene>
    <name evidence="1" type="ORF">NRB56_74420</name>
</gene>
<dbReference type="InterPro" id="IPR011008">
    <property type="entry name" value="Dimeric_a/b-barrel"/>
</dbReference>
<evidence type="ECO:0008006" key="3">
    <source>
        <dbReference type="Google" id="ProtNLM"/>
    </source>
</evidence>
<evidence type="ECO:0000313" key="1">
    <source>
        <dbReference type="EMBL" id="MQY31831.1"/>
    </source>
</evidence>
<dbReference type="SUPFAM" id="SSF54909">
    <property type="entry name" value="Dimeric alpha+beta barrel"/>
    <property type="match status" value="1"/>
</dbReference>
<dbReference type="OrthoDB" id="3481501at2"/>
<dbReference type="Proteomes" id="UP000431401">
    <property type="component" value="Unassembled WGS sequence"/>
</dbReference>
<comment type="caution">
    <text evidence="1">The sequence shown here is derived from an EMBL/GenBank/DDBJ whole genome shotgun (WGS) entry which is preliminary data.</text>
</comment>
<dbReference type="Gene3D" id="3.30.70.100">
    <property type="match status" value="1"/>
</dbReference>
<dbReference type="AlphaFoldDB" id="A0A7K0E1S5"/>
<keyword evidence="2" id="KW-1185">Reference proteome</keyword>
<organism evidence="1 2">
    <name type="scientific">Nocardia aurantia</name>
    <dbReference type="NCBI Taxonomy" id="2585199"/>
    <lineage>
        <taxon>Bacteria</taxon>
        <taxon>Bacillati</taxon>
        <taxon>Actinomycetota</taxon>
        <taxon>Actinomycetes</taxon>
        <taxon>Mycobacteriales</taxon>
        <taxon>Nocardiaceae</taxon>
        <taxon>Nocardia</taxon>
    </lineage>
</organism>
<protein>
    <recommendedName>
        <fullName evidence="3">EthD domain-containing protein</fullName>
    </recommendedName>
</protein>
<reference evidence="1 2" key="1">
    <citation type="submission" date="2019-10" db="EMBL/GenBank/DDBJ databases">
        <title>Nocardia macrotermitis sp. nov. and Nocardia aurantia sp. nov., isolated from the gut of fungus growing-termite Macrotermes natalensis.</title>
        <authorList>
            <person name="Benndorf R."/>
            <person name="Schwitalla J."/>
            <person name="Martin K."/>
            <person name="De Beer W."/>
            <person name="Kaster A.-K."/>
            <person name="Vollmers J."/>
            <person name="Poulsen M."/>
            <person name="Beemelmanns C."/>
        </authorList>
    </citation>
    <scope>NUCLEOTIDE SEQUENCE [LARGE SCALE GENOMIC DNA]</scope>
    <source>
        <strain evidence="1 2">RB56</strain>
    </source>
</reference>
<name>A0A7K0E1S5_9NOCA</name>
<evidence type="ECO:0000313" key="2">
    <source>
        <dbReference type="Proteomes" id="UP000431401"/>
    </source>
</evidence>
<dbReference type="EMBL" id="WEGI01000024">
    <property type="protein sequence ID" value="MQY31831.1"/>
    <property type="molecule type" value="Genomic_DNA"/>
</dbReference>
<dbReference type="RefSeq" id="WP_153349043.1">
    <property type="nucleotide sequence ID" value="NZ_WEGI01000024.1"/>
</dbReference>